<comment type="caution">
    <text evidence="1">The sequence shown here is derived from an EMBL/GenBank/DDBJ whole genome shotgun (WGS) entry which is preliminary data.</text>
</comment>
<accession>A0ABW6UW10</accession>
<dbReference type="EMBL" id="JBIAWJ010000028">
    <property type="protein sequence ID" value="MFF4526714.1"/>
    <property type="molecule type" value="Genomic_DNA"/>
</dbReference>
<dbReference type="RefSeq" id="WP_351084259.1">
    <property type="nucleotide sequence ID" value="NZ_JBEOZG010000025.1"/>
</dbReference>
<protein>
    <submittedName>
        <fullName evidence="1">Uncharacterized protein</fullName>
    </submittedName>
</protein>
<organism evidence="1 2">
    <name type="scientific">Streptomyces bluensis</name>
    <dbReference type="NCBI Taxonomy" id="33897"/>
    <lineage>
        <taxon>Bacteria</taxon>
        <taxon>Bacillati</taxon>
        <taxon>Actinomycetota</taxon>
        <taxon>Actinomycetes</taxon>
        <taxon>Kitasatosporales</taxon>
        <taxon>Streptomycetaceae</taxon>
        <taxon>Streptomyces</taxon>
    </lineage>
</organism>
<evidence type="ECO:0000313" key="2">
    <source>
        <dbReference type="Proteomes" id="UP001602058"/>
    </source>
</evidence>
<proteinExistence type="predicted"/>
<gene>
    <name evidence="1" type="ORF">ACFY1D_35605</name>
</gene>
<sequence>MWTKTRVQPLTVPGPVQVPVTFSRWNSPGGLALRVVENHV</sequence>
<evidence type="ECO:0000313" key="1">
    <source>
        <dbReference type="EMBL" id="MFF4526714.1"/>
    </source>
</evidence>
<reference evidence="1 2" key="1">
    <citation type="submission" date="2024-10" db="EMBL/GenBank/DDBJ databases">
        <title>The Natural Products Discovery Center: Release of the First 8490 Sequenced Strains for Exploring Actinobacteria Biosynthetic Diversity.</title>
        <authorList>
            <person name="Kalkreuter E."/>
            <person name="Kautsar S.A."/>
            <person name="Yang D."/>
            <person name="Bader C.D."/>
            <person name="Teijaro C.N."/>
            <person name="Fluegel L."/>
            <person name="Davis C.M."/>
            <person name="Simpson J.R."/>
            <person name="Lauterbach L."/>
            <person name="Steele A.D."/>
            <person name="Gui C."/>
            <person name="Meng S."/>
            <person name="Li G."/>
            <person name="Viehrig K."/>
            <person name="Ye F."/>
            <person name="Su P."/>
            <person name="Kiefer A.F."/>
            <person name="Nichols A."/>
            <person name="Cepeda A.J."/>
            <person name="Yan W."/>
            <person name="Fan B."/>
            <person name="Jiang Y."/>
            <person name="Adhikari A."/>
            <person name="Zheng C.-J."/>
            <person name="Schuster L."/>
            <person name="Cowan T.M."/>
            <person name="Smanski M.J."/>
            <person name="Chevrette M.G."/>
            <person name="De Carvalho L.P.S."/>
            <person name="Shen B."/>
        </authorList>
    </citation>
    <scope>NUCLEOTIDE SEQUENCE [LARGE SCALE GENOMIC DNA]</scope>
    <source>
        <strain evidence="1 2">NPDC001390</strain>
    </source>
</reference>
<dbReference type="Proteomes" id="UP001602058">
    <property type="component" value="Unassembled WGS sequence"/>
</dbReference>
<keyword evidence="2" id="KW-1185">Reference proteome</keyword>
<name>A0ABW6UW10_9ACTN</name>